<feature type="transmembrane region" description="Helical" evidence="1">
    <location>
        <begin position="168"/>
        <end position="187"/>
    </location>
</feature>
<dbReference type="EMBL" id="BONV01000001">
    <property type="protein sequence ID" value="GIG77392.1"/>
    <property type="molecule type" value="Genomic_DNA"/>
</dbReference>
<protein>
    <recommendedName>
        <fullName evidence="4">YfhO family protein</fullName>
    </recommendedName>
</protein>
<feature type="transmembrane region" description="Helical" evidence="1">
    <location>
        <begin position="26"/>
        <end position="45"/>
    </location>
</feature>
<comment type="caution">
    <text evidence="2">The sequence shown here is derived from an EMBL/GenBank/DDBJ whole genome shotgun (WGS) entry which is preliminary data.</text>
</comment>
<evidence type="ECO:0000313" key="2">
    <source>
        <dbReference type="EMBL" id="GIG77392.1"/>
    </source>
</evidence>
<keyword evidence="1" id="KW-0812">Transmembrane</keyword>
<feature type="transmembrane region" description="Helical" evidence="1">
    <location>
        <begin position="145"/>
        <end position="162"/>
    </location>
</feature>
<sequence length="567" mass="60309">MPVSLTVSRPAARTGRRLLDRVPVEVGALGVGALALAVLMTWPVMADPGRTIPGDFGDPLFFAWEIAWYGHALVSQIGHPFDANAYWPLPHTGVFSDTLLGLAPFGIGVSDMGDALVRYNVAYVLASAFAFAGAYLLARQLGSGWIGALVAGAAFAFSPWRLSHAIHLNILISGAIPLAIALLLRGNGIGRRGWFRGPARPWMVVAAWALAAWQLSLGFAIGLPALYLLILVVAAGAAGWLRAGRPNLPRRLLIANLAGGAGFAAVTLAVGAVFLQVAKENPQVAEARSERALEFFSPPFRAFLAAPDYSVVWGRLTAGARAGLGWPIEMCLFPGLVVVLVAIAGLAVTTWRPRTRLLLLLGVAGTLVLALGTTFLGGALTWLPARHLLPGFEALRTPGRFVMYTVLLLGLLAAGAVTRLAVRAGRFRHVLLVVPLLVCAEGLQAVPNPEVPPPPAAMSQISGPVLTLPDEHGQDALSLIWSAGRFYPTVNGAASFTPEMMSEVIEVTRAFPEPYSIGYLRNMGVREVVVPRDRARGTAFQNALERPVDGLGVERRDLGDSVLYILR</sequence>
<dbReference type="RefSeq" id="WP_203880862.1">
    <property type="nucleotide sequence ID" value="NZ_BAABHH010000001.1"/>
</dbReference>
<feature type="transmembrane region" description="Helical" evidence="1">
    <location>
        <begin position="253"/>
        <end position="275"/>
    </location>
</feature>
<feature type="transmembrane region" description="Helical" evidence="1">
    <location>
        <begin position="221"/>
        <end position="241"/>
    </location>
</feature>
<dbReference type="AlphaFoldDB" id="A0A8J3LSM2"/>
<accession>A0A8J3LSM2</accession>
<dbReference type="Proteomes" id="UP000630097">
    <property type="component" value="Unassembled WGS sequence"/>
</dbReference>
<keyword evidence="1" id="KW-0472">Membrane</keyword>
<proteinExistence type="predicted"/>
<feature type="transmembrane region" description="Helical" evidence="1">
    <location>
        <begin position="121"/>
        <end position="138"/>
    </location>
</feature>
<name>A0A8J3LSM2_9ACTN</name>
<evidence type="ECO:0008006" key="4">
    <source>
        <dbReference type="Google" id="ProtNLM"/>
    </source>
</evidence>
<keyword evidence="1" id="KW-1133">Transmembrane helix</keyword>
<feature type="transmembrane region" description="Helical" evidence="1">
    <location>
        <begin position="332"/>
        <end position="351"/>
    </location>
</feature>
<evidence type="ECO:0000256" key="1">
    <source>
        <dbReference type="SAM" id="Phobius"/>
    </source>
</evidence>
<organism evidence="2 3">
    <name type="scientific">Planotetraspora kaengkrachanensis</name>
    <dbReference type="NCBI Taxonomy" id="575193"/>
    <lineage>
        <taxon>Bacteria</taxon>
        <taxon>Bacillati</taxon>
        <taxon>Actinomycetota</taxon>
        <taxon>Actinomycetes</taxon>
        <taxon>Streptosporangiales</taxon>
        <taxon>Streptosporangiaceae</taxon>
        <taxon>Planotetraspora</taxon>
    </lineage>
</organism>
<feature type="transmembrane region" description="Helical" evidence="1">
    <location>
        <begin position="401"/>
        <end position="422"/>
    </location>
</feature>
<reference evidence="2 3" key="1">
    <citation type="submission" date="2021-01" db="EMBL/GenBank/DDBJ databases">
        <title>Whole genome shotgun sequence of Planotetraspora kaengkrachanensis NBRC 104272.</title>
        <authorList>
            <person name="Komaki H."/>
            <person name="Tamura T."/>
        </authorList>
    </citation>
    <scope>NUCLEOTIDE SEQUENCE [LARGE SCALE GENOMIC DNA]</scope>
    <source>
        <strain evidence="2 3">NBRC 104272</strain>
    </source>
</reference>
<keyword evidence="3" id="KW-1185">Reference proteome</keyword>
<feature type="transmembrane region" description="Helical" evidence="1">
    <location>
        <begin position="358"/>
        <end position="381"/>
    </location>
</feature>
<evidence type="ECO:0000313" key="3">
    <source>
        <dbReference type="Proteomes" id="UP000630097"/>
    </source>
</evidence>
<gene>
    <name evidence="2" type="ORF">Pka01_05190</name>
</gene>